<comment type="caution">
    <text evidence="3">The sequence shown here is derived from an EMBL/GenBank/DDBJ whole genome shotgun (WGS) entry which is preliminary data.</text>
</comment>
<dbReference type="EMBL" id="VSSQ01007464">
    <property type="protein sequence ID" value="MPM36001.1"/>
    <property type="molecule type" value="Genomic_DNA"/>
</dbReference>
<feature type="domain" description="Putative zinc-finger" evidence="2">
    <location>
        <begin position="3"/>
        <end position="37"/>
    </location>
</feature>
<name>A0A644Z7J7_9ZZZZ</name>
<keyword evidence="1" id="KW-1133">Transmembrane helix</keyword>
<dbReference type="AlphaFoldDB" id="A0A644Z7J7"/>
<reference evidence="3" key="1">
    <citation type="submission" date="2019-08" db="EMBL/GenBank/DDBJ databases">
        <authorList>
            <person name="Kucharzyk K."/>
            <person name="Murdoch R.W."/>
            <person name="Higgins S."/>
            <person name="Loffler F."/>
        </authorList>
    </citation>
    <scope>NUCLEOTIDE SEQUENCE</scope>
</reference>
<evidence type="ECO:0000313" key="3">
    <source>
        <dbReference type="EMBL" id="MPM36001.1"/>
    </source>
</evidence>
<dbReference type="InterPro" id="IPR027383">
    <property type="entry name" value="Znf_put"/>
</dbReference>
<sequence length="355" mass="40574">MNCNEVRAKIPSYQDDSLSPYEKMQFQSHLKNCQECQSVLLSFSSVQRSEKGTEESNLTTPRIVRKTAFKPMRSRQQNNEVQDRLQAAGIIAPMHSDTKQHLINQSEESEPDKMTISSALSGEELLRRHILSLLAAEESSKTATEINTNPLVEDRPSTIEMDEEKEFIWTPEMSLETAMAQGDVTEVVEEIHSVEQVATPTDTWQENPELFVEIPYTHPVTRLQVIKKVRRNSLEGMMFLESEAENLRQKEQFDKMESTVQVAEEKSLSISEELPPPLRSSGTLSAAEVARERLYSQWNPEKEATAKLRTVNQNAKTLPFRENSRKQAVFYRFLAMVSFLALGLVLFLLWRSGVY</sequence>
<organism evidence="3">
    <name type="scientific">bioreactor metagenome</name>
    <dbReference type="NCBI Taxonomy" id="1076179"/>
    <lineage>
        <taxon>unclassified sequences</taxon>
        <taxon>metagenomes</taxon>
        <taxon>ecological metagenomes</taxon>
    </lineage>
</organism>
<keyword evidence="1" id="KW-0812">Transmembrane</keyword>
<feature type="transmembrane region" description="Helical" evidence="1">
    <location>
        <begin position="329"/>
        <end position="350"/>
    </location>
</feature>
<accession>A0A644Z7J7</accession>
<evidence type="ECO:0000259" key="2">
    <source>
        <dbReference type="Pfam" id="PF13490"/>
    </source>
</evidence>
<keyword evidence="1" id="KW-0472">Membrane</keyword>
<proteinExistence type="predicted"/>
<protein>
    <recommendedName>
        <fullName evidence="2">Putative zinc-finger domain-containing protein</fullName>
    </recommendedName>
</protein>
<dbReference type="Pfam" id="PF13490">
    <property type="entry name" value="zf-HC2"/>
    <property type="match status" value="1"/>
</dbReference>
<gene>
    <name evidence="3" type="ORF">SDC9_82596</name>
</gene>
<evidence type="ECO:0000256" key="1">
    <source>
        <dbReference type="SAM" id="Phobius"/>
    </source>
</evidence>